<dbReference type="PANTHER" id="PTHR10204">
    <property type="entry name" value="NAD P H OXIDOREDUCTASE-RELATED"/>
    <property type="match status" value="1"/>
</dbReference>
<evidence type="ECO:0000313" key="4">
    <source>
        <dbReference type="EMBL" id="NVY96319.1"/>
    </source>
</evidence>
<proteinExistence type="inferred from homology"/>
<gene>
    <name evidence="4" type="ORF">HU830_03920</name>
</gene>
<dbReference type="AlphaFoldDB" id="A0A850QZU9"/>
<name>A0A850QZU9_9LACO</name>
<comment type="similarity">
    <text evidence="1">Belongs to the NAD(P)H dehydrogenase (quinone) family.</text>
</comment>
<evidence type="ECO:0000256" key="1">
    <source>
        <dbReference type="ARBA" id="ARBA00006252"/>
    </source>
</evidence>
<dbReference type="PANTHER" id="PTHR10204:SF34">
    <property type="entry name" value="NAD(P)H DEHYDROGENASE [QUINONE] 1 ISOFORM 1"/>
    <property type="match status" value="1"/>
</dbReference>
<organism evidence="4 5">
    <name type="scientific">Bombilactobacillus apium</name>
    <dbReference type="NCBI Taxonomy" id="2675299"/>
    <lineage>
        <taxon>Bacteria</taxon>
        <taxon>Bacillati</taxon>
        <taxon>Bacillota</taxon>
        <taxon>Bacilli</taxon>
        <taxon>Lactobacillales</taxon>
        <taxon>Lactobacillaceae</taxon>
        <taxon>Bombilactobacillus</taxon>
    </lineage>
</organism>
<dbReference type="Proteomes" id="UP000563523">
    <property type="component" value="Unassembled WGS sequence"/>
</dbReference>
<dbReference type="RefSeq" id="WP_176942484.1">
    <property type="nucleotide sequence ID" value="NZ_JABZEC010000003.1"/>
</dbReference>
<dbReference type="SUPFAM" id="SSF52218">
    <property type="entry name" value="Flavoproteins"/>
    <property type="match status" value="1"/>
</dbReference>
<evidence type="ECO:0000259" key="3">
    <source>
        <dbReference type="Pfam" id="PF02525"/>
    </source>
</evidence>
<dbReference type="InterPro" id="IPR029039">
    <property type="entry name" value="Flavoprotein-like_sf"/>
</dbReference>
<evidence type="ECO:0000313" key="5">
    <source>
        <dbReference type="Proteomes" id="UP000563523"/>
    </source>
</evidence>
<dbReference type="Pfam" id="PF02525">
    <property type="entry name" value="Flavodoxin_2"/>
    <property type="match status" value="1"/>
</dbReference>
<dbReference type="InterPro" id="IPR003680">
    <property type="entry name" value="Flavodoxin_fold"/>
</dbReference>
<keyword evidence="2" id="KW-0560">Oxidoreductase</keyword>
<protein>
    <submittedName>
        <fullName evidence="4">NAD(P)H-dependent oxidoreductase</fullName>
    </submittedName>
</protein>
<feature type="domain" description="Flavodoxin-like fold" evidence="3">
    <location>
        <begin position="1"/>
        <end position="183"/>
    </location>
</feature>
<dbReference type="Gene3D" id="3.40.50.360">
    <property type="match status" value="1"/>
</dbReference>
<comment type="caution">
    <text evidence="4">The sequence shown here is derived from an EMBL/GenBank/DDBJ whole genome shotgun (WGS) entry which is preliminary data.</text>
</comment>
<dbReference type="GO" id="GO:0005829">
    <property type="term" value="C:cytosol"/>
    <property type="evidence" value="ECO:0007669"/>
    <property type="project" value="TreeGrafter"/>
</dbReference>
<evidence type="ECO:0000256" key="2">
    <source>
        <dbReference type="ARBA" id="ARBA00023002"/>
    </source>
</evidence>
<keyword evidence="5" id="KW-1185">Reference proteome</keyword>
<dbReference type="EMBL" id="JABZEC010000003">
    <property type="protein sequence ID" value="NVY96319.1"/>
    <property type="molecule type" value="Genomic_DNA"/>
</dbReference>
<accession>A0A850QZU9</accession>
<sequence>MKLLVIQGSPDAHSFCWANANSFYQTALKQGHQAQFIDLARTNFDPVLRAGYRQHMADESFPRQVQAQIKAVDHLSFFFPIWWANEPSVLKGFLERVLTPGFAYHYQGWRSEKLLRGKTADLFISCHAPNFYYRLYGGPISRWKREVLGYCGIKIQHVKIMGQMESKHDTLARRQEFMRQCQKTLH</sequence>
<reference evidence="4 5" key="1">
    <citation type="submission" date="2020-06" db="EMBL/GenBank/DDBJ databases">
        <authorList>
            <person name="Kang J."/>
        </authorList>
    </citation>
    <scope>NUCLEOTIDE SEQUENCE [LARGE SCALE GENOMIC DNA]</scope>
    <source>
        <strain evidence="4 5">DCY120</strain>
    </source>
</reference>
<dbReference type="InterPro" id="IPR051545">
    <property type="entry name" value="NAD(P)H_dehydrogenase_qn"/>
</dbReference>
<dbReference type="GO" id="GO:0003955">
    <property type="term" value="F:NAD(P)H dehydrogenase (quinone) activity"/>
    <property type="evidence" value="ECO:0007669"/>
    <property type="project" value="TreeGrafter"/>
</dbReference>